<name>Q13JT6_PARXL</name>
<dbReference type="AlphaFoldDB" id="Q13JT6"/>
<dbReference type="STRING" id="266265.Bxe_B0293"/>
<dbReference type="EMBL" id="CP000271">
    <property type="protein sequence ID" value="ABE35653.1"/>
    <property type="molecule type" value="Genomic_DNA"/>
</dbReference>
<accession>Q13JT6</accession>
<keyword evidence="2" id="KW-1185">Reference proteome</keyword>
<dbReference type="KEGG" id="bxe:Bxe_B0293"/>
<sequence>MVHECRAPNPFAIPVQIRGESDDLCCSSCRYAVRDEGTGRTRRDRGLPGYEDATPETVQAVLEEAPKLCDEALGAYDGAAFGAMKRHLAQG</sequence>
<evidence type="ECO:0000313" key="2">
    <source>
        <dbReference type="Proteomes" id="UP000001817"/>
    </source>
</evidence>
<gene>
    <name evidence="1" type="ORF">Bxe_B0293</name>
</gene>
<reference evidence="1 2" key="1">
    <citation type="journal article" date="2006" name="Proc. Natl. Acad. Sci. U.S.A.">
        <title>Burkholderia xenovorans LB400 harbors a multi-replicon, 9.73-Mbp genome shaped for versatility.</title>
        <authorList>
            <person name="Chain P.S."/>
            <person name="Denef V.J."/>
            <person name="Konstantinidis K.T."/>
            <person name="Vergez L.M."/>
            <person name="Agullo L."/>
            <person name="Reyes V.L."/>
            <person name="Hauser L."/>
            <person name="Cordova M."/>
            <person name="Gomez L."/>
            <person name="Gonzalez M."/>
            <person name="Land M."/>
            <person name="Lao V."/>
            <person name="Larimer F."/>
            <person name="LiPuma J.J."/>
            <person name="Mahenthiralingam E."/>
            <person name="Malfatti S.A."/>
            <person name="Marx C.J."/>
            <person name="Parnell J.J."/>
            <person name="Ramette A."/>
            <person name="Richardson P."/>
            <person name="Seeger M."/>
            <person name="Smith D."/>
            <person name="Spilker T."/>
            <person name="Sul W.J."/>
            <person name="Tsoi T.V."/>
            <person name="Ulrich L.E."/>
            <person name="Zhulin I.B."/>
            <person name="Tiedje J.M."/>
        </authorList>
    </citation>
    <scope>NUCLEOTIDE SEQUENCE [LARGE SCALE GENOMIC DNA]</scope>
    <source>
        <strain evidence="1 2">LB400</strain>
    </source>
</reference>
<evidence type="ECO:0000313" key="1">
    <source>
        <dbReference type="EMBL" id="ABE35653.1"/>
    </source>
</evidence>
<organism evidence="1 2">
    <name type="scientific">Paraburkholderia xenovorans (strain LB400)</name>
    <dbReference type="NCBI Taxonomy" id="266265"/>
    <lineage>
        <taxon>Bacteria</taxon>
        <taxon>Pseudomonadati</taxon>
        <taxon>Pseudomonadota</taxon>
        <taxon>Betaproteobacteria</taxon>
        <taxon>Burkholderiales</taxon>
        <taxon>Burkholderiaceae</taxon>
        <taxon>Paraburkholderia</taxon>
    </lineage>
</organism>
<proteinExistence type="predicted"/>
<dbReference type="Proteomes" id="UP000001817">
    <property type="component" value="Chromosome 2"/>
</dbReference>
<protein>
    <submittedName>
        <fullName evidence="1">Uncharacterized protein</fullName>
    </submittedName>
</protein>